<dbReference type="Proteomes" id="UP000006672">
    <property type="component" value="Unassembled WGS sequence"/>
</dbReference>
<evidence type="ECO:0000313" key="3">
    <source>
        <dbReference type="Proteomes" id="UP000006672"/>
    </source>
</evidence>
<accession>A0A0J9Y4J6</accession>
<reference evidence="4" key="4">
    <citation type="submission" date="2019-12" db="UniProtKB">
        <authorList>
            <consortium name="WormBaseParasite"/>
        </authorList>
    </citation>
    <scope>IDENTIFICATION</scope>
</reference>
<proteinExistence type="predicted"/>
<dbReference type="CTD" id="66058383"/>
<dbReference type="AlphaFoldDB" id="A0A0J9Y4J6"/>
<reference evidence="2" key="3">
    <citation type="submission" date="2019-04" db="EMBL/GenBank/DDBJ databases">
        <authorList>
            <person name="Howe K."/>
            <person name="Paulini M."/>
            <person name="Williams G."/>
        </authorList>
    </citation>
    <scope>NUCLEOTIDE SEQUENCE [LARGE SCALE GENOMIC DNA]</scope>
    <source>
        <strain evidence="2">FR3</strain>
    </source>
</reference>
<keyword evidence="3" id="KW-1185">Reference proteome</keyword>
<protein>
    <submittedName>
        <fullName evidence="1 4">Bm1628</fullName>
    </submittedName>
</protein>
<dbReference type="RefSeq" id="XP_042936252.1">
    <property type="nucleotide sequence ID" value="XM_043080318.1"/>
</dbReference>
<evidence type="ECO:0000313" key="1">
    <source>
        <dbReference type="EMBL" id="CDQ02216.1"/>
    </source>
</evidence>
<organism evidence="1">
    <name type="scientific">Brugia malayi</name>
    <name type="common">Filarial nematode worm</name>
    <dbReference type="NCBI Taxonomy" id="6279"/>
    <lineage>
        <taxon>Eukaryota</taxon>
        <taxon>Metazoa</taxon>
        <taxon>Ecdysozoa</taxon>
        <taxon>Nematoda</taxon>
        <taxon>Chromadorea</taxon>
        <taxon>Rhabditida</taxon>
        <taxon>Spirurina</taxon>
        <taxon>Spiruromorpha</taxon>
        <taxon>Filarioidea</taxon>
        <taxon>Onchocercidae</taxon>
        <taxon>Brugia</taxon>
    </lineage>
</organism>
<evidence type="ECO:0000313" key="2">
    <source>
        <dbReference type="EMBL" id="VIO96291.1"/>
    </source>
</evidence>
<dbReference type="EMBL" id="LN857024">
    <property type="protein sequence ID" value="CDQ02216.1"/>
    <property type="molecule type" value="Genomic_DNA"/>
</dbReference>
<dbReference type="EMBL" id="CAAKNF010000194">
    <property type="protein sequence ID" value="VIO96291.1"/>
    <property type="molecule type" value="Genomic_DNA"/>
</dbReference>
<dbReference type="WBParaSite" id="Bm1628.1">
    <property type="protein sequence ID" value="Bm1628.1"/>
    <property type="gene ID" value="WBGene00221889"/>
</dbReference>
<reference evidence="1 3" key="1">
    <citation type="journal article" date="2007" name="Science">
        <title>Draft genome of the filarial nematode parasite Brugia malayi.</title>
        <authorList>
            <person name="Ghedin E."/>
            <person name="Wang S."/>
            <person name="Spiro D."/>
            <person name="Caler E."/>
            <person name="Zhao Q."/>
            <person name="Crabtree J."/>
            <person name="Allen J.E."/>
            <person name="Delcher A.L."/>
            <person name="Guiliano D.B."/>
            <person name="Miranda-Saavedra D."/>
            <person name="Angiuoli S.V."/>
            <person name="Creasy T."/>
            <person name="Amedeo P."/>
            <person name="Haas B."/>
            <person name="El-Sayed N.M."/>
            <person name="Wortman J.R."/>
            <person name="Feldblyum T."/>
            <person name="Tallon L."/>
            <person name="Schatz M."/>
            <person name="Shumway M."/>
            <person name="Koo H."/>
            <person name="Salzberg S.L."/>
            <person name="Schobel S."/>
            <person name="Pertea M."/>
            <person name="Pop M."/>
            <person name="White O."/>
            <person name="Barton G.J."/>
            <person name="Carlow C.K."/>
            <person name="Crawford M.J."/>
            <person name="Daub J."/>
            <person name="Dimmic M.W."/>
            <person name="Estes C.F."/>
            <person name="Foster J.M."/>
            <person name="Ganatra M."/>
            <person name="Gregory W.F."/>
            <person name="Johnson N.M."/>
            <person name="Jin J."/>
            <person name="Komuniecki R."/>
            <person name="Korf I."/>
            <person name="Kumar S."/>
            <person name="Laney S."/>
            <person name="Li B.W."/>
            <person name="Li W."/>
            <person name="Lindblom T.H."/>
            <person name="Lustigman S."/>
            <person name="Ma D."/>
            <person name="Maina C.V."/>
            <person name="Martin D.M."/>
            <person name="McCarter J.P."/>
            <person name="McReynolds L."/>
            <person name="Mitreva M."/>
            <person name="Nutman T.B."/>
            <person name="Parkinson J."/>
            <person name="Peregrin-Alvarez J.M."/>
            <person name="Poole C."/>
            <person name="Ren Q."/>
            <person name="Saunders L."/>
            <person name="Sluder A.E."/>
            <person name="Smith K."/>
            <person name="Stanke M."/>
            <person name="Unnasch T.R."/>
            <person name="Ware J."/>
            <person name="Wei A.D."/>
            <person name="Weil G."/>
            <person name="Williams D.J."/>
            <person name="Zhang Y."/>
            <person name="Williams S.A."/>
            <person name="Fraser-Liggett C."/>
            <person name="Slatko B."/>
            <person name="Blaxter M.L."/>
            <person name="Scott A.L."/>
        </authorList>
    </citation>
    <scope>NUCLEOTIDE SEQUENCE</scope>
    <source>
        <strain evidence="1 3">FR3</strain>
    </source>
</reference>
<gene>
    <name evidence="1 4 5" type="ORF">Bm1628</name>
    <name evidence="2" type="ORF">BM_BM1628</name>
    <name evidence="1" type="ORF">BM_Bm1628</name>
</gene>
<evidence type="ECO:0000313" key="5">
    <source>
        <dbReference type="WormBase" id="Bm1628"/>
    </source>
</evidence>
<dbReference type="WormBase" id="Bm1628">
    <property type="protein sequence ID" value="BM34512"/>
    <property type="gene ID" value="WBGene00221889"/>
</dbReference>
<dbReference type="KEGG" id="bmy:BM_BM1628"/>
<name>A0A0J9Y4J6_BRUMA</name>
<sequence length="101" mass="12129">MHTLFFLLFYGDKLIAVRNNVIGSAPNLAEHYKTYFRRSKTLIIPVPTMYITLLRQHWKYFTLPIPERFWKQLQISQAELYTIVQAERNYNIVIYNFNNIG</sequence>
<dbReference type="GeneID" id="66058383"/>
<evidence type="ECO:0000313" key="4">
    <source>
        <dbReference type="WBParaSite" id="Bm1628.1"/>
    </source>
</evidence>
<reference evidence="1" key="2">
    <citation type="submission" date="2012-12" db="EMBL/GenBank/DDBJ databases">
        <authorList>
            <person name="Gao Y.W."/>
            <person name="Fan S.T."/>
            <person name="Sun H.T."/>
            <person name="Wang Z."/>
            <person name="Gao X.L."/>
            <person name="Li Y.G."/>
            <person name="Wang T.C."/>
            <person name="Zhang K."/>
            <person name="Xu W.W."/>
            <person name="Yu Z.J."/>
            <person name="Xia X.Z."/>
        </authorList>
    </citation>
    <scope>NUCLEOTIDE SEQUENCE</scope>
    <source>
        <strain evidence="1">FR3</strain>
    </source>
</reference>
<accession>A0A4E9FH46</accession>